<feature type="region of interest" description="Disordered" evidence="1">
    <location>
        <begin position="180"/>
        <end position="201"/>
    </location>
</feature>
<keyword evidence="4" id="KW-1185">Reference proteome</keyword>
<feature type="compositionally biased region" description="Low complexity" evidence="1">
    <location>
        <begin position="40"/>
        <end position="60"/>
    </location>
</feature>
<gene>
    <name evidence="3" type="ORF">CLV68_6289</name>
</gene>
<protein>
    <submittedName>
        <fullName evidence="3">Excalibur calcium-binding domain-containing protein</fullName>
    </submittedName>
</protein>
<proteinExistence type="predicted"/>
<name>A0A421AVZ4_9PSEU</name>
<feature type="compositionally biased region" description="Basic and acidic residues" evidence="1">
    <location>
        <begin position="181"/>
        <end position="201"/>
    </location>
</feature>
<organism evidence="3 4">
    <name type="scientific">Actinokineospora cianjurensis</name>
    <dbReference type="NCBI Taxonomy" id="585224"/>
    <lineage>
        <taxon>Bacteria</taxon>
        <taxon>Bacillati</taxon>
        <taxon>Actinomycetota</taxon>
        <taxon>Actinomycetes</taxon>
        <taxon>Pseudonocardiales</taxon>
        <taxon>Pseudonocardiaceae</taxon>
        <taxon>Actinokineospora</taxon>
    </lineage>
</organism>
<evidence type="ECO:0000259" key="2">
    <source>
        <dbReference type="SMART" id="SM00894"/>
    </source>
</evidence>
<evidence type="ECO:0000313" key="3">
    <source>
        <dbReference type="EMBL" id="RLK53910.1"/>
    </source>
</evidence>
<dbReference type="AlphaFoldDB" id="A0A421AVZ4"/>
<dbReference type="RefSeq" id="WP_121394562.1">
    <property type="nucleotide sequence ID" value="NZ_RCDD01000009.1"/>
</dbReference>
<dbReference type="Proteomes" id="UP000282454">
    <property type="component" value="Unassembled WGS sequence"/>
</dbReference>
<dbReference type="SMART" id="SM00894">
    <property type="entry name" value="Excalibur"/>
    <property type="match status" value="1"/>
</dbReference>
<feature type="region of interest" description="Disordered" evidence="1">
    <location>
        <begin position="37"/>
        <end position="60"/>
    </location>
</feature>
<feature type="domain" description="Excalibur calcium-binding" evidence="2">
    <location>
        <begin position="165"/>
        <end position="201"/>
    </location>
</feature>
<dbReference type="InterPro" id="IPR008613">
    <property type="entry name" value="Excalibur_Ca-bd_domain"/>
</dbReference>
<comment type="caution">
    <text evidence="3">The sequence shown here is derived from an EMBL/GenBank/DDBJ whole genome shotgun (WGS) entry which is preliminary data.</text>
</comment>
<evidence type="ECO:0000256" key="1">
    <source>
        <dbReference type="SAM" id="MobiDB-lite"/>
    </source>
</evidence>
<dbReference type="Pfam" id="PF05901">
    <property type="entry name" value="Excalibur"/>
    <property type="match status" value="1"/>
</dbReference>
<evidence type="ECO:0000313" key="4">
    <source>
        <dbReference type="Proteomes" id="UP000282454"/>
    </source>
</evidence>
<sequence length="201" mass="21136">MLVWWRNRKRKWLWITGALLLALFVVAGLTGDPNRAKQQAAAAPPGTSAPAPTSTSEPSTVAVPADLVGKNAAEAKTILTGLGFTTLVYESVDGRNVLVPENWTVVAVEGATAAVARTTRIVLRVDKPQEITTIAPSPTTEVTVPTVAVAPPVTEPEVAAPADAYYKNCDEARSAGAAPIHRGEPGYRTALDRNKDGVACE</sequence>
<dbReference type="EMBL" id="RCDD01000009">
    <property type="protein sequence ID" value="RLK53910.1"/>
    <property type="molecule type" value="Genomic_DNA"/>
</dbReference>
<reference evidence="3 4" key="1">
    <citation type="submission" date="2018-10" db="EMBL/GenBank/DDBJ databases">
        <title>Genomic Encyclopedia of Archaeal and Bacterial Type Strains, Phase II (KMG-II): from individual species to whole genera.</title>
        <authorList>
            <person name="Goeker M."/>
        </authorList>
    </citation>
    <scope>NUCLEOTIDE SEQUENCE [LARGE SCALE GENOMIC DNA]</scope>
    <source>
        <strain evidence="3 4">DSM 45657</strain>
    </source>
</reference>
<dbReference type="Gene3D" id="3.30.10.20">
    <property type="match status" value="1"/>
</dbReference>
<dbReference type="OrthoDB" id="4337778at2"/>
<accession>A0A421AVZ4</accession>